<reference evidence="3 4" key="1">
    <citation type="journal article" date="2014" name="Nature">
        <title>An environmental bacterial taxon with a large and distinct metabolic repertoire.</title>
        <authorList>
            <person name="Wilson M.C."/>
            <person name="Mori T."/>
            <person name="Ruckert C."/>
            <person name="Uria A.R."/>
            <person name="Helf M.J."/>
            <person name="Takada K."/>
            <person name="Gernert C."/>
            <person name="Steffens U.A."/>
            <person name="Heycke N."/>
            <person name="Schmitt S."/>
            <person name="Rinke C."/>
            <person name="Helfrich E.J."/>
            <person name="Brachmann A.O."/>
            <person name="Gurgui C."/>
            <person name="Wakimoto T."/>
            <person name="Kracht M."/>
            <person name="Crusemann M."/>
            <person name="Hentschel U."/>
            <person name="Abe I."/>
            <person name="Matsunaga S."/>
            <person name="Kalinowski J."/>
            <person name="Takeyama H."/>
            <person name="Piel J."/>
        </authorList>
    </citation>
    <scope>NUCLEOTIDE SEQUENCE [LARGE SCALE GENOMIC DNA]</scope>
    <source>
        <strain evidence="4">TSY2</strain>
    </source>
</reference>
<dbReference type="InterPro" id="IPR050126">
    <property type="entry name" value="Ap4A_hydrolase"/>
</dbReference>
<proteinExistence type="inferred from homology"/>
<comment type="caution">
    <text evidence="3">The sequence shown here is derived from an EMBL/GenBank/DDBJ whole genome shotgun (WGS) entry which is preliminary data.</text>
</comment>
<comment type="similarity">
    <text evidence="1">Belongs to the metallophosphoesterase superfamily. YfcE family.</text>
</comment>
<gene>
    <name evidence="3" type="ORF">ETSY2_07920</name>
</gene>
<dbReference type="PATRIC" id="fig|1429439.4.peg.1355"/>
<dbReference type="SUPFAM" id="SSF56300">
    <property type="entry name" value="Metallo-dependent phosphatases"/>
    <property type="match status" value="1"/>
</dbReference>
<protein>
    <submittedName>
        <fullName evidence="3">Serine/threonine protein phosphatase</fullName>
    </submittedName>
</protein>
<dbReference type="GO" id="GO:0005737">
    <property type="term" value="C:cytoplasm"/>
    <property type="evidence" value="ECO:0007669"/>
    <property type="project" value="TreeGrafter"/>
</dbReference>
<evidence type="ECO:0000313" key="4">
    <source>
        <dbReference type="Proteomes" id="UP000019140"/>
    </source>
</evidence>
<evidence type="ECO:0000256" key="1">
    <source>
        <dbReference type="ARBA" id="ARBA00008950"/>
    </source>
</evidence>
<dbReference type="HOGENOM" id="CLU_074761_0_1_7"/>
<organism evidence="3 4">
    <name type="scientific">Candidatus Entotheonella gemina</name>
    <dbReference type="NCBI Taxonomy" id="1429439"/>
    <lineage>
        <taxon>Bacteria</taxon>
        <taxon>Pseudomonadati</taxon>
        <taxon>Nitrospinota/Tectimicrobiota group</taxon>
        <taxon>Candidatus Tectimicrobiota</taxon>
        <taxon>Candidatus Entotheonellia</taxon>
        <taxon>Candidatus Entotheonellales</taxon>
        <taxon>Candidatus Entotheonellaceae</taxon>
        <taxon>Candidatus Entotheonella</taxon>
    </lineage>
</organism>
<feature type="domain" description="Calcineurin-like phosphoesterase" evidence="2">
    <location>
        <begin position="4"/>
        <end position="190"/>
    </location>
</feature>
<dbReference type="Gene3D" id="3.60.21.10">
    <property type="match status" value="1"/>
</dbReference>
<dbReference type="AlphaFoldDB" id="W4MDJ3"/>
<dbReference type="EMBL" id="AZHX01000322">
    <property type="protein sequence ID" value="ETX08001.1"/>
    <property type="molecule type" value="Genomic_DNA"/>
</dbReference>
<dbReference type="InterPro" id="IPR011152">
    <property type="entry name" value="Pesterase_MJ0912"/>
</dbReference>
<dbReference type="PANTHER" id="PTHR42850">
    <property type="entry name" value="METALLOPHOSPHOESTERASE"/>
    <property type="match status" value="1"/>
</dbReference>
<dbReference type="GO" id="GO:0016791">
    <property type="term" value="F:phosphatase activity"/>
    <property type="evidence" value="ECO:0007669"/>
    <property type="project" value="TreeGrafter"/>
</dbReference>
<dbReference type="CDD" id="cd00838">
    <property type="entry name" value="MPP_superfamily"/>
    <property type="match status" value="1"/>
</dbReference>
<dbReference type="PIRSF" id="PIRSF000883">
    <property type="entry name" value="Pesterase_MJ0912"/>
    <property type="match status" value="1"/>
</dbReference>
<sequence>MDHVAIISDLHGNIPALEATLQDIKRRHISRIFCLGDLVGKGPHSDKIVDMCQDVCGGTVKGNWDDFIVRETDKPTIIWHQQRLGAERLEYLRQLPHTIDFWMSGRRVRLFHASQESVYYRVRMDDPREKHLEMFTNTDFTGTDTPEPDVVGYGDIHRAYVANFQRQTLFNVGSVGNPLDITQASYAVLEGAYDSRREDIFSIHLIRVPYDIELAIQQADAENMPEFAPYANELRTARYRGLAV</sequence>
<evidence type="ECO:0000259" key="2">
    <source>
        <dbReference type="Pfam" id="PF12850"/>
    </source>
</evidence>
<accession>W4MDJ3</accession>
<name>W4MDJ3_9BACT</name>
<keyword evidence="4" id="KW-1185">Reference proteome</keyword>
<evidence type="ECO:0000313" key="3">
    <source>
        <dbReference type="EMBL" id="ETX08001.1"/>
    </source>
</evidence>
<dbReference type="Pfam" id="PF12850">
    <property type="entry name" value="Metallophos_2"/>
    <property type="match status" value="1"/>
</dbReference>
<dbReference type="InterPro" id="IPR029052">
    <property type="entry name" value="Metallo-depent_PP-like"/>
</dbReference>
<dbReference type="Proteomes" id="UP000019140">
    <property type="component" value="Unassembled WGS sequence"/>
</dbReference>
<dbReference type="PANTHER" id="PTHR42850:SF2">
    <property type="entry name" value="BLL5683 PROTEIN"/>
    <property type="match status" value="1"/>
</dbReference>
<dbReference type="InterPro" id="IPR024654">
    <property type="entry name" value="Calcineurin-like_PHP_lpxH"/>
</dbReference>